<proteinExistence type="predicted"/>
<evidence type="ECO:0000313" key="2">
    <source>
        <dbReference type="Proteomes" id="UP001327093"/>
    </source>
</evidence>
<sequence>MSERIQKQSLPLPEAPAVLTDADGHIVHVTQQAAELFDQPASVLVGSWRCGRGRCCACGAGCGQGAVPELAA</sequence>
<accession>A0ABU6ADC9</accession>
<dbReference type="Proteomes" id="UP001327093">
    <property type="component" value="Unassembled WGS sequence"/>
</dbReference>
<gene>
    <name evidence="1" type="ORF">R4I43_19320</name>
</gene>
<evidence type="ECO:0000313" key="1">
    <source>
        <dbReference type="EMBL" id="MEB3369564.1"/>
    </source>
</evidence>
<evidence type="ECO:0008006" key="3">
    <source>
        <dbReference type="Google" id="ProtNLM"/>
    </source>
</evidence>
<comment type="caution">
    <text evidence="1">The sequence shown here is derived from an EMBL/GenBank/DDBJ whole genome shotgun (WGS) entry which is preliminary data.</text>
</comment>
<reference evidence="1 2" key="1">
    <citation type="submission" date="2023-10" db="EMBL/GenBank/DDBJ databases">
        <title>Saccharopolyspora sp. nov., isolated from mangrove soil.</title>
        <authorList>
            <person name="Lu Y."/>
            <person name="Liu W."/>
        </authorList>
    </citation>
    <scope>NUCLEOTIDE SEQUENCE [LARGE SCALE GENOMIC DNA]</scope>
    <source>
        <strain evidence="1 2">S2-29</strain>
    </source>
</reference>
<keyword evidence="2" id="KW-1185">Reference proteome</keyword>
<dbReference type="EMBL" id="JAWLNX010000013">
    <property type="protein sequence ID" value="MEB3369564.1"/>
    <property type="molecule type" value="Genomic_DNA"/>
</dbReference>
<protein>
    <recommendedName>
        <fullName evidence="3">PAS domain-containing protein</fullName>
    </recommendedName>
</protein>
<organism evidence="1 2">
    <name type="scientific">Saccharopolyspora mangrovi</name>
    <dbReference type="NCBI Taxonomy" id="3082379"/>
    <lineage>
        <taxon>Bacteria</taxon>
        <taxon>Bacillati</taxon>
        <taxon>Actinomycetota</taxon>
        <taxon>Actinomycetes</taxon>
        <taxon>Pseudonocardiales</taxon>
        <taxon>Pseudonocardiaceae</taxon>
        <taxon>Saccharopolyspora</taxon>
    </lineage>
</organism>
<name>A0ABU6ADC9_9PSEU</name>